<evidence type="ECO:0000256" key="9">
    <source>
        <dbReference type="ARBA" id="ARBA00023224"/>
    </source>
</evidence>
<dbReference type="EMBL" id="CACVKT020007423">
    <property type="protein sequence ID" value="CAC5407822.1"/>
    <property type="molecule type" value="Genomic_DNA"/>
</dbReference>
<evidence type="ECO:0000256" key="10">
    <source>
        <dbReference type="RuleBase" id="RU000688"/>
    </source>
</evidence>
<protein>
    <submittedName>
        <fullName evidence="14">HRH1</fullName>
    </submittedName>
</protein>
<feature type="region of interest" description="Disordered" evidence="11">
    <location>
        <begin position="375"/>
        <end position="418"/>
    </location>
</feature>
<dbReference type="GO" id="GO:0045202">
    <property type="term" value="C:synapse"/>
    <property type="evidence" value="ECO:0007669"/>
    <property type="project" value="GOC"/>
</dbReference>
<accession>A0A6J8DJX8</accession>
<dbReference type="SUPFAM" id="SSF81321">
    <property type="entry name" value="Family A G protein-coupled receptor-like"/>
    <property type="match status" value="1"/>
</dbReference>
<dbReference type="PROSITE" id="PS00237">
    <property type="entry name" value="G_PROTEIN_RECEP_F1_1"/>
    <property type="match status" value="1"/>
</dbReference>
<keyword evidence="7" id="KW-1015">Disulfide bond</keyword>
<evidence type="ECO:0000256" key="4">
    <source>
        <dbReference type="ARBA" id="ARBA00022989"/>
    </source>
</evidence>
<evidence type="ECO:0000256" key="11">
    <source>
        <dbReference type="SAM" id="MobiDB-lite"/>
    </source>
</evidence>
<keyword evidence="15" id="KW-1185">Reference proteome</keyword>
<dbReference type="GO" id="GO:0030425">
    <property type="term" value="C:dendrite"/>
    <property type="evidence" value="ECO:0007669"/>
    <property type="project" value="TreeGrafter"/>
</dbReference>
<evidence type="ECO:0000313" key="15">
    <source>
        <dbReference type="Proteomes" id="UP000507470"/>
    </source>
</evidence>
<evidence type="ECO:0000256" key="5">
    <source>
        <dbReference type="ARBA" id="ARBA00023040"/>
    </source>
</evidence>
<gene>
    <name evidence="14" type="ORF">MCOR_41259</name>
</gene>
<comment type="similarity">
    <text evidence="10">Belongs to the G-protein coupled receptor 1 family.</text>
</comment>
<comment type="subcellular location">
    <subcellularLocation>
        <location evidence="1">Cell membrane</location>
        <topology evidence="1">Multi-pass membrane protein</topology>
    </subcellularLocation>
</comment>
<dbReference type="GO" id="GO:0005886">
    <property type="term" value="C:plasma membrane"/>
    <property type="evidence" value="ECO:0007669"/>
    <property type="project" value="UniProtKB-SubCell"/>
</dbReference>
<evidence type="ECO:0000259" key="13">
    <source>
        <dbReference type="PROSITE" id="PS50262"/>
    </source>
</evidence>
<dbReference type="GO" id="GO:0007187">
    <property type="term" value="P:G protein-coupled receptor signaling pathway, coupled to cyclic nucleotide second messenger"/>
    <property type="evidence" value="ECO:0007669"/>
    <property type="project" value="TreeGrafter"/>
</dbReference>
<keyword evidence="3 10" id="KW-0812">Transmembrane</keyword>
<feature type="transmembrane region" description="Helical" evidence="12">
    <location>
        <begin position="136"/>
        <end position="157"/>
    </location>
</feature>
<feature type="compositionally biased region" description="Polar residues" evidence="11">
    <location>
        <begin position="375"/>
        <end position="387"/>
    </location>
</feature>
<keyword evidence="4 12" id="KW-1133">Transmembrane helix</keyword>
<evidence type="ECO:0000256" key="3">
    <source>
        <dbReference type="ARBA" id="ARBA00022692"/>
    </source>
</evidence>
<keyword evidence="6 12" id="KW-0472">Membrane</keyword>
<evidence type="ECO:0000256" key="2">
    <source>
        <dbReference type="ARBA" id="ARBA00022475"/>
    </source>
</evidence>
<dbReference type="GO" id="GO:0004993">
    <property type="term" value="F:G protein-coupled serotonin receptor activity"/>
    <property type="evidence" value="ECO:0007669"/>
    <property type="project" value="TreeGrafter"/>
</dbReference>
<dbReference type="InterPro" id="IPR000276">
    <property type="entry name" value="GPCR_Rhodpsn"/>
</dbReference>
<dbReference type="GO" id="GO:0016907">
    <property type="term" value="F:G protein-coupled acetylcholine receptor activity"/>
    <property type="evidence" value="ECO:0007669"/>
    <property type="project" value="InterPro"/>
</dbReference>
<dbReference type="PRINTS" id="PR00237">
    <property type="entry name" value="GPCRRHODOPSN"/>
</dbReference>
<evidence type="ECO:0000256" key="12">
    <source>
        <dbReference type="SAM" id="Phobius"/>
    </source>
</evidence>
<proteinExistence type="inferred from homology"/>
<feature type="transmembrane region" description="Helical" evidence="12">
    <location>
        <begin position="64"/>
        <end position="86"/>
    </location>
</feature>
<keyword evidence="9 10" id="KW-0807">Transducer</keyword>
<evidence type="ECO:0000313" key="14">
    <source>
        <dbReference type="EMBL" id="CAC5407822.1"/>
    </source>
</evidence>
<evidence type="ECO:0000256" key="7">
    <source>
        <dbReference type="ARBA" id="ARBA00023157"/>
    </source>
</evidence>
<keyword evidence="8 10" id="KW-0675">Receptor</keyword>
<dbReference type="FunFam" id="1.20.1070.10:FF:000523">
    <property type="entry name" value="5-hydroxytryptamine receptor 2B"/>
    <property type="match status" value="1"/>
</dbReference>
<dbReference type="AlphaFoldDB" id="A0A6J8DJX8"/>
<dbReference type="InterPro" id="IPR017452">
    <property type="entry name" value="GPCR_Rhodpsn_7TM"/>
</dbReference>
<dbReference type="PRINTS" id="PR00243">
    <property type="entry name" value="MUSCARINICR"/>
</dbReference>
<dbReference type="Proteomes" id="UP000507470">
    <property type="component" value="Unassembled WGS sequence"/>
</dbReference>
<sequence>MTVNWTSEVYPSISLFDFENSSINPFLLFDEFNTTGSYNGLNISTAITVLTIKSNRELWRDIPLGFTLTLLSLLTLIGNALVLHAVRTERRLQTVSNMYIVSLAVADLIVGMFVMPISAIYIFTEQWYFGVGLCQLWISVDYIASTASIFNLFILSVDRYCSVKSPLKYIRKRTKKRALFMISFVWFLSSLWIIPIVGWHFFVFGGIRSVPSNVCETEYAKDSVFKVITAFFNFYLPLTIMICLYGKVFHEIRKRSALELGQRHTSKHPTVQFLPSLDSQTLDDSSENNITTALKEDSKLHFTSGFYSVHGNNCNQTTYKTRRRNNVIPKAYREFHVTEFNTRYIPKRRIEYIYDEGVFDSTTEKLERYYYKKQMNGSSQNGPTSYTCDIGIDQSPPSGTPTGSSSSEDRQSIRSLEPPLTHKKKSLYSLTNGLKQIRQATNIMDHTSVVSQKAHMNGKNRLTTLNDESHRRISKLLNIGHRLRNIRRSSSLTKEIKAARQLGVIMGAFTLCFLPYFILFLVVAFCDGCIDPGLLTAMTWIGYLNSTLNPFLYPLCNTNFRRKFRKMFGFKSRPRHRPDVNNTERNSFTMRYD</sequence>
<feature type="transmembrane region" description="Helical" evidence="12">
    <location>
        <begin position="224"/>
        <end position="245"/>
    </location>
</feature>
<feature type="transmembrane region" description="Helical" evidence="12">
    <location>
        <begin position="178"/>
        <end position="204"/>
    </location>
</feature>
<feature type="transmembrane region" description="Helical" evidence="12">
    <location>
        <begin position="502"/>
        <end position="525"/>
    </location>
</feature>
<dbReference type="PROSITE" id="PS50262">
    <property type="entry name" value="G_PROTEIN_RECEP_F1_2"/>
    <property type="match status" value="1"/>
</dbReference>
<feature type="domain" description="G-protein coupled receptors family 1 profile" evidence="13">
    <location>
        <begin position="78"/>
        <end position="553"/>
    </location>
</feature>
<evidence type="ECO:0000256" key="6">
    <source>
        <dbReference type="ARBA" id="ARBA00023136"/>
    </source>
</evidence>
<dbReference type="SMART" id="SM01381">
    <property type="entry name" value="7TM_GPCR_Srsx"/>
    <property type="match status" value="1"/>
</dbReference>
<reference evidence="14 15" key="1">
    <citation type="submission" date="2020-06" db="EMBL/GenBank/DDBJ databases">
        <authorList>
            <person name="Li R."/>
            <person name="Bekaert M."/>
        </authorList>
    </citation>
    <scope>NUCLEOTIDE SEQUENCE [LARGE SCALE GENOMIC DNA]</scope>
    <source>
        <strain evidence="15">wild</strain>
    </source>
</reference>
<dbReference type="OrthoDB" id="10071887at2759"/>
<dbReference type="PANTHER" id="PTHR24247">
    <property type="entry name" value="5-HYDROXYTRYPTAMINE RECEPTOR"/>
    <property type="match status" value="1"/>
</dbReference>
<evidence type="ECO:0000256" key="1">
    <source>
        <dbReference type="ARBA" id="ARBA00004651"/>
    </source>
</evidence>
<organism evidence="14 15">
    <name type="scientific">Mytilus coruscus</name>
    <name type="common">Sea mussel</name>
    <dbReference type="NCBI Taxonomy" id="42192"/>
    <lineage>
        <taxon>Eukaryota</taxon>
        <taxon>Metazoa</taxon>
        <taxon>Spiralia</taxon>
        <taxon>Lophotrochozoa</taxon>
        <taxon>Mollusca</taxon>
        <taxon>Bivalvia</taxon>
        <taxon>Autobranchia</taxon>
        <taxon>Pteriomorphia</taxon>
        <taxon>Mytilida</taxon>
        <taxon>Mytiloidea</taxon>
        <taxon>Mytilidae</taxon>
        <taxon>Mytilinae</taxon>
        <taxon>Mytilus</taxon>
    </lineage>
</organism>
<feature type="transmembrane region" description="Helical" evidence="12">
    <location>
        <begin position="537"/>
        <end position="556"/>
    </location>
</feature>
<keyword evidence="5 10" id="KW-0297">G-protein coupled receptor</keyword>
<dbReference type="Pfam" id="PF00001">
    <property type="entry name" value="7tm_1"/>
    <property type="match status" value="1"/>
</dbReference>
<dbReference type="InterPro" id="IPR000995">
    <property type="entry name" value="Musac_Ach_rcpt"/>
</dbReference>
<evidence type="ECO:0000256" key="8">
    <source>
        <dbReference type="ARBA" id="ARBA00023170"/>
    </source>
</evidence>
<feature type="compositionally biased region" description="Low complexity" evidence="11">
    <location>
        <begin position="395"/>
        <end position="406"/>
    </location>
</feature>
<keyword evidence="2" id="KW-1003">Cell membrane</keyword>
<dbReference type="PANTHER" id="PTHR24247:SF223">
    <property type="entry name" value="HISTAMINE H1 RECEPTOR"/>
    <property type="match status" value="1"/>
</dbReference>
<name>A0A6J8DJX8_MYTCO</name>
<feature type="transmembrane region" description="Helical" evidence="12">
    <location>
        <begin position="98"/>
        <end position="124"/>
    </location>
</feature>
<dbReference type="Gene3D" id="1.20.1070.10">
    <property type="entry name" value="Rhodopsin 7-helix transmembrane proteins"/>
    <property type="match status" value="2"/>
</dbReference>